<comment type="cofactor">
    <cofactor evidence="1">
        <name>Zn(2+)</name>
        <dbReference type="ChEBI" id="CHEBI:29105"/>
    </cofactor>
</comment>
<evidence type="ECO:0000256" key="1">
    <source>
        <dbReference type="ARBA" id="ARBA00001947"/>
    </source>
</evidence>
<feature type="domain" description="Peptidase M50" evidence="12">
    <location>
        <begin position="19"/>
        <end position="155"/>
    </location>
</feature>
<evidence type="ECO:0000313" key="14">
    <source>
        <dbReference type="Proteomes" id="UP001202248"/>
    </source>
</evidence>
<evidence type="ECO:0000256" key="3">
    <source>
        <dbReference type="ARBA" id="ARBA00007931"/>
    </source>
</evidence>
<evidence type="ECO:0000256" key="4">
    <source>
        <dbReference type="ARBA" id="ARBA00022670"/>
    </source>
</evidence>
<keyword evidence="9" id="KW-0482">Metalloprotease</keyword>
<dbReference type="Pfam" id="PF02163">
    <property type="entry name" value="Peptidase_M50"/>
    <property type="match status" value="1"/>
</dbReference>
<proteinExistence type="inferred from homology"/>
<dbReference type="PANTHER" id="PTHR42837">
    <property type="entry name" value="REGULATOR OF SIGMA-E PROTEASE RSEP"/>
    <property type="match status" value="1"/>
</dbReference>
<accession>A0ABS9SKV6</accession>
<dbReference type="SUPFAM" id="SSF50156">
    <property type="entry name" value="PDZ domain-like"/>
    <property type="match status" value="1"/>
</dbReference>
<reference evidence="13 14" key="1">
    <citation type="submission" date="2022-02" db="EMBL/GenBank/DDBJ databases">
        <authorList>
            <person name="Min J."/>
        </authorList>
    </citation>
    <scope>NUCLEOTIDE SEQUENCE [LARGE SCALE GENOMIC DNA]</scope>
    <source>
        <strain evidence="13 14">GR10-1</strain>
    </source>
</reference>
<keyword evidence="14" id="KW-1185">Reference proteome</keyword>
<name>A0ABS9SKV6_9BACT</name>
<evidence type="ECO:0000256" key="10">
    <source>
        <dbReference type="ARBA" id="ARBA00023136"/>
    </source>
</evidence>
<dbReference type="Gene3D" id="2.30.42.10">
    <property type="match status" value="1"/>
</dbReference>
<keyword evidence="5 11" id="KW-0812">Transmembrane</keyword>
<evidence type="ECO:0000256" key="9">
    <source>
        <dbReference type="ARBA" id="ARBA00023049"/>
    </source>
</evidence>
<evidence type="ECO:0000313" key="13">
    <source>
        <dbReference type="EMBL" id="MCH5598789.1"/>
    </source>
</evidence>
<dbReference type="PANTHER" id="PTHR42837:SF2">
    <property type="entry name" value="MEMBRANE METALLOPROTEASE ARASP2, CHLOROPLASTIC-RELATED"/>
    <property type="match status" value="1"/>
</dbReference>
<feature type="transmembrane region" description="Helical" evidence="11">
    <location>
        <begin position="6"/>
        <end position="29"/>
    </location>
</feature>
<evidence type="ECO:0000256" key="2">
    <source>
        <dbReference type="ARBA" id="ARBA00004141"/>
    </source>
</evidence>
<protein>
    <submittedName>
        <fullName evidence="13">Site-2 protease family protein</fullName>
    </submittedName>
</protein>
<dbReference type="InterPro" id="IPR004387">
    <property type="entry name" value="Pept_M50_Zn"/>
</dbReference>
<comment type="subcellular location">
    <subcellularLocation>
        <location evidence="2">Membrane</location>
        <topology evidence="2">Multi-pass membrane protein</topology>
    </subcellularLocation>
</comment>
<dbReference type="Proteomes" id="UP001202248">
    <property type="component" value="Unassembled WGS sequence"/>
</dbReference>
<dbReference type="GO" id="GO:0006508">
    <property type="term" value="P:proteolysis"/>
    <property type="evidence" value="ECO:0007669"/>
    <property type="project" value="UniProtKB-KW"/>
</dbReference>
<keyword evidence="10 11" id="KW-0472">Membrane</keyword>
<evidence type="ECO:0000256" key="6">
    <source>
        <dbReference type="ARBA" id="ARBA00022801"/>
    </source>
</evidence>
<feature type="transmembrane region" description="Helical" evidence="11">
    <location>
        <begin position="112"/>
        <end position="137"/>
    </location>
</feature>
<evidence type="ECO:0000256" key="7">
    <source>
        <dbReference type="ARBA" id="ARBA00022833"/>
    </source>
</evidence>
<dbReference type="RefSeq" id="WP_240830460.1">
    <property type="nucleotide sequence ID" value="NZ_JAKWBL010000002.1"/>
</dbReference>
<dbReference type="InterPro" id="IPR036034">
    <property type="entry name" value="PDZ_sf"/>
</dbReference>
<keyword evidence="6" id="KW-0378">Hydrolase</keyword>
<keyword evidence="4 13" id="KW-0645">Protease</keyword>
<dbReference type="EMBL" id="JAKWBL010000002">
    <property type="protein sequence ID" value="MCH5598789.1"/>
    <property type="molecule type" value="Genomic_DNA"/>
</dbReference>
<evidence type="ECO:0000259" key="12">
    <source>
        <dbReference type="Pfam" id="PF02163"/>
    </source>
</evidence>
<evidence type="ECO:0000256" key="11">
    <source>
        <dbReference type="SAM" id="Phobius"/>
    </source>
</evidence>
<evidence type="ECO:0000256" key="5">
    <source>
        <dbReference type="ARBA" id="ARBA00022692"/>
    </source>
</evidence>
<keyword evidence="7" id="KW-0862">Zinc</keyword>
<keyword evidence="8 11" id="KW-1133">Transmembrane helix</keyword>
<evidence type="ECO:0000256" key="8">
    <source>
        <dbReference type="ARBA" id="ARBA00022989"/>
    </source>
</evidence>
<dbReference type="InterPro" id="IPR008915">
    <property type="entry name" value="Peptidase_M50"/>
</dbReference>
<gene>
    <name evidence="13" type="ORF">MKP09_13175</name>
</gene>
<organism evidence="13 14">
    <name type="scientific">Niabella ginsengisoli</name>
    <dbReference type="NCBI Taxonomy" id="522298"/>
    <lineage>
        <taxon>Bacteria</taxon>
        <taxon>Pseudomonadati</taxon>
        <taxon>Bacteroidota</taxon>
        <taxon>Chitinophagia</taxon>
        <taxon>Chitinophagales</taxon>
        <taxon>Chitinophagaceae</taxon>
        <taxon>Niabella</taxon>
    </lineage>
</organism>
<dbReference type="CDD" id="cd06163">
    <property type="entry name" value="S2P-M50_PDZ_RseP-like"/>
    <property type="match status" value="1"/>
</dbReference>
<comment type="caution">
    <text evidence="13">The sequence shown here is derived from an EMBL/GenBank/DDBJ whole genome shotgun (WGS) entry which is preliminary data.</text>
</comment>
<sequence length="202" mass="22723">MLYTLAINWSGVGVQVAQLILALSILVLLHEFGHYITARWFGCRVEKFYLFFDPWFSLFKKKVGDTEYGVGWLPLGGYVKISGMIDESMDKEQMKQPAKAYEFRSKPAWQRLIIMLAGIIMNVLVAFIIYAMILFVWGEKKTPMSSLQNGVAVTDSLMSEIGLRSGDKILAVNGEPVPYFEDLAAKILIGSKTIDIERAGKK</sequence>
<dbReference type="GO" id="GO:0008233">
    <property type="term" value="F:peptidase activity"/>
    <property type="evidence" value="ECO:0007669"/>
    <property type="project" value="UniProtKB-KW"/>
</dbReference>
<comment type="similarity">
    <text evidence="3">Belongs to the peptidase M50B family.</text>
</comment>